<dbReference type="OrthoDB" id="5482463at2"/>
<dbReference type="Gene3D" id="2.30.110.50">
    <property type="match status" value="1"/>
</dbReference>
<evidence type="ECO:0000313" key="8">
    <source>
        <dbReference type="Proteomes" id="UP000268094"/>
    </source>
</evidence>
<evidence type="ECO:0000259" key="6">
    <source>
        <dbReference type="Pfam" id="PF22178"/>
    </source>
</evidence>
<dbReference type="Pfam" id="PF05954">
    <property type="entry name" value="Phage_GPD"/>
    <property type="match status" value="1"/>
</dbReference>
<evidence type="ECO:0000259" key="5">
    <source>
        <dbReference type="Pfam" id="PF04717"/>
    </source>
</evidence>
<dbReference type="NCBIfam" id="TIGR01646">
    <property type="entry name" value="vgr_GE"/>
    <property type="match status" value="1"/>
</dbReference>
<proteinExistence type="inferred from homology"/>
<evidence type="ECO:0000256" key="3">
    <source>
        <dbReference type="ARBA" id="ARBA00022525"/>
    </source>
</evidence>
<keyword evidence="3" id="KW-0964">Secreted</keyword>
<dbReference type="PANTHER" id="PTHR32305">
    <property type="match status" value="1"/>
</dbReference>
<dbReference type="SUPFAM" id="SSF69255">
    <property type="entry name" value="gp5 N-terminal domain-like"/>
    <property type="match status" value="1"/>
</dbReference>
<dbReference type="Gene3D" id="3.55.50.10">
    <property type="entry name" value="Baseplate protein-like domains"/>
    <property type="match status" value="1"/>
</dbReference>
<comment type="caution">
    <text evidence="7">The sequence shown here is derived from an EMBL/GenBank/DDBJ whole genome shotgun (WGS) entry which is preliminary data.</text>
</comment>
<dbReference type="RefSeq" id="WP_120539409.1">
    <property type="nucleotide sequence ID" value="NZ_RAVZ01000019.1"/>
</dbReference>
<dbReference type="EMBL" id="RAVZ01000019">
    <property type="protein sequence ID" value="RKG92786.1"/>
    <property type="molecule type" value="Genomic_DNA"/>
</dbReference>
<evidence type="ECO:0000256" key="4">
    <source>
        <dbReference type="SAM" id="MobiDB-lite"/>
    </source>
</evidence>
<dbReference type="SUPFAM" id="SSF69349">
    <property type="entry name" value="Phage fibre proteins"/>
    <property type="match status" value="2"/>
</dbReference>
<dbReference type="InterPro" id="IPR054030">
    <property type="entry name" value="Gp5_Vgr_C"/>
</dbReference>
<gene>
    <name evidence="7" type="primary">tssI</name>
    <name evidence="7" type="ORF">D7V88_04825</name>
</gene>
<dbReference type="InterPro" id="IPR017847">
    <property type="entry name" value="T6SS_RhsGE_Vgr_subset"/>
</dbReference>
<organism evidence="7 8">
    <name type="scientific">Corallococcus terminator</name>
    <dbReference type="NCBI Taxonomy" id="2316733"/>
    <lineage>
        <taxon>Bacteria</taxon>
        <taxon>Pseudomonadati</taxon>
        <taxon>Myxococcota</taxon>
        <taxon>Myxococcia</taxon>
        <taxon>Myxococcales</taxon>
        <taxon>Cystobacterineae</taxon>
        <taxon>Myxococcaceae</taxon>
        <taxon>Corallococcus</taxon>
    </lineage>
</organism>
<accession>A0A3A8JCZ6</accession>
<keyword evidence="8" id="KW-1185">Reference proteome</keyword>
<dbReference type="Gene3D" id="4.10.220.110">
    <property type="match status" value="1"/>
</dbReference>
<reference evidence="8" key="1">
    <citation type="submission" date="2018-09" db="EMBL/GenBank/DDBJ databases">
        <authorList>
            <person name="Livingstone P.G."/>
            <person name="Whitworth D.E."/>
        </authorList>
    </citation>
    <scope>NUCLEOTIDE SEQUENCE [LARGE SCALE GENOMIC DNA]</scope>
    <source>
        <strain evidence="8">CA054A</strain>
    </source>
</reference>
<dbReference type="Pfam" id="PF04717">
    <property type="entry name" value="Phage_base_V"/>
    <property type="match status" value="1"/>
</dbReference>
<dbReference type="Proteomes" id="UP000268094">
    <property type="component" value="Unassembled WGS sequence"/>
</dbReference>
<protein>
    <submittedName>
        <fullName evidence="7">Type VI secretion system tip protein VgrG</fullName>
    </submittedName>
</protein>
<feature type="region of interest" description="Disordered" evidence="4">
    <location>
        <begin position="459"/>
        <end position="480"/>
    </location>
</feature>
<evidence type="ECO:0000256" key="2">
    <source>
        <dbReference type="ARBA" id="ARBA00005558"/>
    </source>
</evidence>
<dbReference type="Gene3D" id="2.40.50.230">
    <property type="entry name" value="Gp5 N-terminal domain"/>
    <property type="match status" value="1"/>
</dbReference>
<evidence type="ECO:0000256" key="1">
    <source>
        <dbReference type="ARBA" id="ARBA00004613"/>
    </source>
</evidence>
<feature type="domain" description="Gp5/Type VI secretion system Vgr C-terminal trimerisation" evidence="6">
    <location>
        <begin position="466"/>
        <end position="583"/>
    </location>
</feature>
<name>A0A3A8JCZ6_9BACT</name>
<dbReference type="InterPro" id="IPR037026">
    <property type="entry name" value="Vgr_OB-fold_dom_sf"/>
</dbReference>
<sequence>MPNAKSPAFTLRVGALEAESLVVERLQGEEGLSRLFDFSVDFAPLAPESLDTAPLVGAEALLTVAQPGGTPRHVHGMVRTVESLGLRDGRWRYRARIVPALWRLTQVRRSRIFQGQSVPDILKDVLTAAKVEVRVSLHESHAPREYCTQYRETDFDFLSRLMEWEGIFYFFEHSEEGHVLVLGDAPSVHEAPPGGAALPLRDEDGRVETGEYLTDLRRVRRLRPGAVHLKDFDFEKPSLDVSGKSKSSEGMEALEVYDYPGGYVAAGTGKAAAKVRVQEATQASLTLEGEGICPRLTSGHLLQVEDDGTHEGRYVVVTVRHHGGQPETHGGREALGGLYRNQFQVMPANVPFRPRRLTPRHRISGLQTAQVVGPAGEEIHTDAHGRIKVQFHWDRDGQRDEKASCWVRTCQALGGPAWGALVLPRIGQEVVVRFLEGDPDRPLVAGSVYNGANATPYALPDEKTKSTHKSASSKGSDGFNELRFEDAKGQEEVFHHAQKDQDLVTENDKDQEVRAFEDLLVKKDRARTVEGNQFLFVKKDDVGGVEGNQTLQVHKDRTSTTQGSHDESVEGNQVVTVGGKSTVFITQAATMDVGAARAQTIGGASLVNVALAYNEATGGLRSLQIGGASTEYVLGTRQESVGGNSSRKVGGDFVTEAKKQLTVTVGKDLGEEAGADSQVKVEEATAWLAKTFGLKADRFSLMVGDHLILDMEKSGAVKLFAKTLTVDGSEVKFKGAKVKMDGSGSLKDKKAKLKDIQKLTQEKPAPMDLQLKGPDGKALSNVAFEAELPDGTVQKGMLDGSGKAKLKDIPPGPVRISFPDLDAGISKS</sequence>
<dbReference type="SUPFAM" id="SSF69279">
    <property type="entry name" value="Phage tail proteins"/>
    <property type="match status" value="2"/>
</dbReference>
<dbReference type="Pfam" id="PF22178">
    <property type="entry name" value="Gp5_trimer_C"/>
    <property type="match status" value="1"/>
</dbReference>
<dbReference type="GO" id="GO:0005576">
    <property type="term" value="C:extracellular region"/>
    <property type="evidence" value="ECO:0007669"/>
    <property type="project" value="UniProtKB-SubCell"/>
</dbReference>
<dbReference type="NCBIfam" id="TIGR03361">
    <property type="entry name" value="VI_Rhs_Vgr"/>
    <property type="match status" value="1"/>
</dbReference>
<dbReference type="InterPro" id="IPR050708">
    <property type="entry name" value="T6SS_VgrG/RHS"/>
</dbReference>
<dbReference type="InterPro" id="IPR006531">
    <property type="entry name" value="Gp5/Vgr_OB"/>
</dbReference>
<dbReference type="InterPro" id="IPR006533">
    <property type="entry name" value="T6SS_Vgr_RhsGE"/>
</dbReference>
<feature type="domain" description="Gp5/Type VI secretion system Vgr protein OB-fold" evidence="5">
    <location>
        <begin position="381"/>
        <end position="449"/>
    </location>
</feature>
<comment type="similarity">
    <text evidence="2">Belongs to the VgrG protein family.</text>
</comment>
<dbReference type="PANTHER" id="PTHR32305:SF15">
    <property type="entry name" value="PROTEIN RHSA-RELATED"/>
    <property type="match status" value="1"/>
</dbReference>
<comment type="subcellular location">
    <subcellularLocation>
        <location evidence="1">Secreted</location>
    </subcellularLocation>
</comment>
<evidence type="ECO:0000313" key="7">
    <source>
        <dbReference type="EMBL" id="RKG92786.1"/>
    </source>
</evidence>
<dbReference type="AlphaFoldDB" id="A0A3A8JCZ6"/>